<dbReference type="Proteomes" id="UP001595613">
    <property type="component" value="Unassembled WGS sequence"/>
</dbReference>
<dbReference type="RefSeq" id="WP_380096365.1">
    <property type="nucleotide sequence ID" value="NZ_JBHRYD010000005.1"/>
</dbReference>
<dbReference type="Pfam" id="PF09832">
    <property type="entry name" value="DUF2059"/>
    <property type="match status" value="1"/>
</dbReference>
<feature type="signal peptide" evidence="1">
    <location>
        <begin position="1"/>
        <end position="30"/>
    </location>
</feature>
<proteinExistence type="predicted"/>
<keyword evidence="4" id="KW-1185">Reference proteome</keyword>
<dbReference type="InterPro" id="IPR018637">
    <property type="entry name" value="DUF2059"/>
</dbReference>
<evidence type="ECO:0000313" key="4">
    <source>
        <dbReference type="Proteomes" id="UP001595613"/>
    </source>
</evidence>
<evidence type="ECO:0000313" key="3">
    <source>
        <dbReference type="EMBL" id="MFC3704644.1"/>
    </source>
</evidence>
<reference evidence="4" key="1">
    <citation type="journal article" date="2019" name="Int. J. Syst. Evol. Microbiol.">
        <title>The Global Catalogue of Microorganisms (GCM) 10K type strain sequencing project: providing services to taxonomists for standard genome sequencing and annotation.</title>
        <authorList>
            <consortium name="The Broad Institute Genomics Platform"/>
            <consortium name="The Broad Institute Genome Sequencing Center for Infectious Disease"/>
            <person name="Wu L."/>
            <person name="Ma J."/>
        </authorList>
    </citation>
    <scope>NUCLEOTIDE SEQUENCE [LARGE SCALE GENOMIC DNA]</scope>
    <source>
        <strain evidence="4">KCTC 42281</strain>
    </source>
</reference>
<protein>
    <submittedName>
        <fullName evidence="3">DUF2059 domain-containing protein</fullName>
    </submittedName>
</protein>
<feature type="domain" description="DUF2059" evidence="2">
    <location>
        <begin position="97"/>
        <end position="138"/>
    </location>
</feature>
<organism evidence="3 4">
    <name type="scientific">Devosia honganensis</name>
    <dbReference type="NCBI Taxonomy" id="1610527"/>
    <lineage>
        <taxon>Bacteria</taxon>
        <taxon>Pseudomonadati</taxon>
        <taxon>Pseudomonadota</taxon>
        <taxon>Alphaproteobacteria</taxon>
        <taxon>Hyphomicrobiales</taxon>
        <taxon>Devosiaceae</taxon>
        <taxon>Devosia</taxon>
    </lineage>
</organism>
<keyword evidence="1" id="KW-0732">Signal</keyword>
<accession>A0ABV7X267</accession>
<name>A0ABV7X267_9HYPH</name>
<feature type="chain" id="PRO_5045809414" evidence="1">
    <location>
        <begin position="31"/>
        <end position="171"/>
    </location>
</feature>
<sequence>MNGNWMRGARLAAIAALTAGMFGLAAPAFAQEVAPEQLALARKYIDLTDNGAVFETTVVETGIETMRQIVTQNPELVEQTNEVIGDVIKEYNGRKGELLDQFARIYAIRFSMEELTAIVEFYESPTGQKLAQANSELNVDIRRVLQVYTNNLRTEFFAKVRAGLRAKGVEI</sequence>
<gene>
    <name evidence="3" type="ORF">ACFOOL_07725</name>
</gene>
<dbReference type="EMBL" id="JBHRYD010000005">
    <property type="protein sequence ID" value="MFC3704644.1"/>
    <property type="molecule type" value="Genomic_DNA"/>
</dbReference>
<evidence type="ECO:0000259" key="2">
    <source>
        <dbReference type="Pfam" id="PF09832"/>
    </source>
</evidence>
<comment type="caution">
    <text evidence="3">The sequence shown here is derived from an EMBL/GenBank/DDBJ whole genome shotgun (WGS) entry which is preliminary data.</text>
</comment>
<evidence type="ECO:0000256" key="1">
    <source>
        <dbReference type="SAM" id="SignalP"/>
    </source>
</evidence>